<dbReference type="AlphaFoldDB" id="A0A7I9UWE4"/>
<name>A0A7I9UWE4_9ACTN</name>
<comment type="caution">
    <text evidence="2">The sequence shown here is derived from an EMBL/GenBank/DDBJ whole genome shotgun (WGS) entry which is preliminary data.</text>
</comment>
<evidence type="ECO:0008006" key="4">
    <source>
        <dbReference type="Google" id="ProtNLM"/>
    </source>
</evidence>
<feature type="signal peptide" evidence="1">
    <location>
        <begin position="1"/>
        <end position="29"/>
    </location>
</feature>
<organism evidence="2 3">
    <name type="scientific">Gordonia crocea</name>
    <dbReference type="NCBI Taxonomy" id="589162"/>
    <lineage>
        <taxon>Bacteria</taxon>
        <taxon>Bacillati</taxon>
        <taxon>Actinomycetota</taxon>
        <taxon>Actinomycetes</taxon>
        <taxon>Mycobacteriales</taxon>
        <taxon>Gordoniaceae</taxon>
        <taxon>Gordonia</taxon>
    </lineage>
</organism>
<evidence type="ECO:0000256" key="1">
    <source>
        <dbReference type="SAM" id="SignalP"/>
    </source>
</evidence>
<gene>
    <name evidence="2" type="ORF">nbrc107697_12050</name>
</gene>
<sequence length="137" mass="13748">MKAIRTGMSVAAVAAATLGGAVVGAPAHAAMEVRYTGGESTVAVRIIGVGTMIQCTAGVVRGGGKITYSGKGTAWNGAGGIIEFTIPNVAPGKYYGNQVSCSNGAGIPAGTTPVYVGKDRELYKFFDNAGSSFLIPT</sequence>
<evidence type="ECO:0000313" key="3">
    <source>
        <dbReference type="Proteomes" id="UP000444980"/>
    </source>
</evidence>
<proteinExistence type="predicted"/>
<accession>A0A7I9UWE4</accession>
<keyword evidence="1" id="KW-0732">Signal</keyword>
<reference evidence="3" key="1">
    <citation type="submission" date="2019-06" db="EMBL/GenBank/DDBJ databases">
        <title>Gordonia isolated from sludge of a wastewater treatment plant.</title>
        <authorList>
            <person name="Tamura T."/>
            <person name="Aoyama K."/>
            <person name="Kang Y."/>
            <person name="Saito S."/>
            <person name="Akiyama N."/>
            <person name="Yazawa K."/>
            <person name="Gonoi T."/>
            <person name="Mikami Y."/>
        </authorList>
    </citation>
    <scope>NUCLEOTIDE SEQUENCE [LARGE SCALE GENOMIC DNA]</scope>
    <source>
        <strain evidence="3">NBRC 107697</strain>
    </source>
</reference>
<protein>
    <recommendedName>
        <fullName evidence="4">Secreted protein</fullName>
    </recommendedName>
</protein>
<dbReference type="EMBL" id="BJOU01000001">
    <property type="protein sequence ID" value="GED97166.1"/>
    <property type="molecule type" value="Genomic_DNA"/>
</dbReference>
<dbReference type="Proteomes" id="UP000444980">
    <property type="component" value="Unassembled WGS sequence"/>
</dbReference>
<keyword evidence="3" id="KW-1185">Reference proteome</keyword>
<evidence type="ECO:0000313" key="2">
    <source>
        <dbReference type="EMBL" id="GED97166.1"/>
    </source>
</evidence>
<feature type="chain" id="PRO_5029769263" description="Secreted protein" evidence="1">
    <location>
        <begin position="30"/>
        <end position="137"/>
    </location>
</feature>
<dbReference type="RefSeq" id="WP_161926531.1">
    <property type="nucleotide sequence ID" value="NZ_BJOU01000001.1"/>
</dbReference>